<proteinExistence type="predicted"/>
<name>A0AAN8CAE4_9TELE</name>
<feature type="compositionally biased region" description="Basic residues" evidence="1">
    <location>
        <begin position="83"/>
        <end position="93"/>
    </location>
</feature>
<keyword evidence="3" id="KW-1185">Reference proteome</keyword>
<dbReference type="Proteomes" id="UP001335648">
    <property type="component" value="Unassembled WGS sequence"/>
</dbReference>
<gene>
    <name evidence="2" type="ORF">CesoFtcFv8_008356</name>
</gene>
<dbReference type="EMBL" id="JAULUE010002052">
    <property type="protein sequence ID" value="KAK5898815.1"/>
    <property type="molecule type" value="Genomic_DNA"/>
</dbReference>
<sequence>MHAAYKGSFDNKNPKASKNVQKLQYSPLLGSVLRSTAFKPEGEIIRVPARGLITSVMVTRANAIQATRYSRERFHIQSDSHKRIGGVKKRRTTPPRGRDRTDEIQDVIGQTRLGDAIGWMR</sequence>
<evidence type="ECO:0000313" key="2">
    <source>
        <dbReference type="EMBL" id="KAK5898815.1"/>
    </source>
</evidence>
<feature type="region of interest" description="Disordered" evidence="1">
    <location>
        <begin position="78"/>
        <end position="100"/>
    </location>
</feature>
<organism evidence="2 3">
    <name type="scientific">Champsocephalus esox</name>
    <name type="common">pike icefish</name>
    <dbReference type="NCBI Taxonomy" id="159716"/>
    <lineage>
        <taxon>Eukaryota</taxon>
        <taxon>Metazoa</taxon>
        <taxon>Chordata</taxon>
        <taxon>Craniata</taxon>
        <taxon>Vertebrata</taxon>
        <taxon>Euteleostomi</taxon>
        <taxon>Actinopterygii</taxon>
        <taxon>Neopterygii</taxon>
        <taxon>Teleostei</taxon>
        <taxon>Neoteleostei</taxon>
        <taxon>Acanthomorphata</taxon>
        <taxon>Eupercaria</taxon>
        <taxon>Perciformes</taxon>
        <taxon>Notothenioidei</taxon>
        <taxon>Channichthyidae</taxon>
        <taxon>Champsocephalus</taxon>
    </lineage>
</organism>
<evidence type="ECO:0000313" key="3">
    <source>
        <dbReference type="Proteomes" id="UP001335648"/>
    </source>
</evidence>
<accession>A0AAN8CAE4</accession>
<reference evidence="2 3" key="1">
    <citation type="journal article" date="2023" name="Mol. Biol. Evol.">
        <title>Genomics of Secondarily Temperate Adaptation in the Only Non-Antarctic Icefish.</title>
        <authorList>
            <person name="Rivera-Colon A.G."/>
            <person name="Rayamajhi N."/>
            <person name="Minhas B.F."/>
            <person name="Madrigal G."/>
            <person name="Bilyk K.T."/>
            <person name="Yoon V."/>
            <person name="Hune M."/>
            <person name="Gregory S."/>
            <person name="Cheng C.H.C."/>
            <person name="Catchen J.M."/>
        </authorList>
    </citation>
    <scope>NUCLEOTIDE SEQUENCE [LARGE SCALE GENOMIC DNA]</scope>
    <source>
        <strain evidence="2">JC2023a</strain>
    </source>
</reference>
<evidence type="ECO:0000256" key="1">
    <source>
        <dbReference type="SAM" id="MobiDB-lite"/>
    </source>
</evidence>
<comment type="caution">
    <text evidence="2">The sequence shown here is derived from an EMBL/GenBank/DDBJ whole genome shotgun (WGS) entry which is preliminary data.</text>
</comment>
<dbReference type="AlphaFoldDB" id="A0AAN8CAE4"/>
<protein>
    <submittedName>
        <fullName evidence="2">Uncharacterized protein</fullName>
    </submittedName>
</protein>